<evidence type="ECO:0000313" key="2">
    <source>
        <dbReference type="EMBL" id="PZS94359.1"/>
    </source>
</evidence>
<keyword evidence="1" id="KW-0732">Signal</keyword>
<feature type="signal peptide" evidence="1">
    <location>
        <begin position="1"/>
        <end position="23"/>
    </location>
</feature>
<dbReference type="RefSeq" id="WP_106551274.1">
    <property type="nucleotide sequence ID" value="NZ_LXXM01000101.1"/>
</dbReference>
<evidence type="ECO:0000256" key="1">
    <source>
        <dbReference type="SAM" id="SignalP"/>
    </source>
</evidence>
<dbReference type="AlphaFoldDB" id="A0A2W6J5W9"/>
<dbReference type="Proteomes" id="UP000249614">
    <property type="component" value="Unassembled WGS sequence"/>
</dbReference>
<reference evidence="2 3" key="1">
    <citation type="submission" date="2016-05" db="EMBL/GenBank/DDBJ databases">
        <authorList>
            <person name="Lavstsen T."/>
            <person name="Jespersen J.S."/>
        </authorList>
    </citation>
    <scope>NUCLEOTIDE SEQUENCE [LARGE SCALE GENOMIC DNA]</scope>
    <source>
        <strain evidence="2 3">SM-5815</strain>
    </source>
</reference>
<evidence type="ECO:0000313" key="3">
    <source>
        <dbReference type="Proteomes" id="UP000249614"/>
    </source>
</evidence>
<dbReference type="EMBL" id="LXXM01000101">
    <property type="protein sequence ID" value="PZS94359.1"/>
    <property type="molecule type" value="Genomic_DNA"/>
</dbReference>
<protein>
    <submittedName>
        <fullName evidence="2">Uncharacterized protein</fullName>
    </submittedName>
</protein>
<proteinExistence type="predicted"/>
<accession>A0A2W6J5W9</accession>
<gene>
    <name evidence="2" type="ORF">A7X83_05110</name>
</gene>
<comment type="caution">
    <text evidence="2">The sequence shown here is derived from an EMBL/GenBank/DDBJ whole genome shotgun (WGS) entry which is preliminary data.</text>
</comment>
<sequence>MKVCLAPVIALLAAGLMPAAAGASPQITNAQPLALSCGTTEFVGMTSNSSTLAKRQCNGGYVYGIGVSVNEAVENLNGFMAVLQAGVSCSADASSIVSGAYGKGVFAQFVCNGWPIAGVGNSPTTAARNSLAIATEMAATGTHCSAPLQGSYYPESWGFRFRYDCGNTQTLKSWSISGLGASIDDANVIAMRLMRYSTAAGQSCNFEKAEINGVILHATLVCNGSYIHGYGSSVTAAANDALAQIGA</sequence>
<name>A0A2W6J5W9_STEMA</name>
<feature type="chain" id="PRO_5016399580" evidence="1">
    <location>
        <begin position="24"/>
        <end position="247"/>
    </location>
</feature>
<organism evidence="2 3">
    <name type="scientific">Stenotrophomonas maltophilia</name>
    <name type="common">Pseudomonas maltophilia</name>
    <name type="synonym">Xanthomonas maltophilia</name>
    <dbReference type="NCBI Taxonomy" id="40324"/>
    <lineage>
        <taxon>Bacteria</taxon>
        <taxon>Pseudomonadati</taxon>
        <taxon>Pseudomonadota</taxon>
        <taxon>Gammaproteobacteria</taxon>
        <taxon>Lysobacterales</taxon>
        <taxon>Lysobacteraceae</taxon>
        <taxon>Stenotrophomonas</taxon>
        <taxon>Stenotrophomonas maltophilia group</taxon>
    </lineage>
</organism>